<dbReference type="EMBL" id="JAVHJO010000007">
    <property type="protein sequence ID" value="KAK6538541.1"/>
    <property type="molecule type" value="Genomic_DNA"/>
</dbReference>
<dbReference type="Proteomes" id="UP001365542">
    <property type="component" value="Unassembled WGS sequence"/>
</dbReference>
<name>A0AAV9XA83_9PEZI</name>
<keyword evidence="2" id="KW-1185">Reference proteome</keyword>
<dbReference type="AlphaFoldDB" id="A0AAV9XA83"/>
<comment type="caution">
    <text evidence="1">The sequence shown here is derived from an EMBL/GenBank/DDBJ whole genome shotgun (WGS) entry which is preliminary data.</text>
</comment>
<accession>A0AAV9XA83</accession>
<reference evidence="1 2" key="1">
    <citation type="submission" date="2019-10" db="EMBL/GenBank/DDBJ databases">
        <authorList>
            <person name="Palmer J.M."/>
        </authorList>
    </citation>
    <scope>NUCLEOTIDE SEQUENCE [LARGE SCALE GENOMIC DNA]</scope>
    <source>
        <strain evidence="1 2">TWF694</strain>
    </source>
</reference>
<gene>
    <name evidence="1" type="ORF">TWF694_010120</name>
</gene>
<organism evidence="1 2">
    <name type="scientific">Orbilia ellipsospora</name>
    <dbReference type="NCBI Taxonomy" id="2528407"/>
    <lineage>
        <taxon>Eukaryota</taxon>
        <taxon>Fungi</taxon>
        <taxon>Dikarya</taxon>
        <taxon>Ascomycota</taxon>
        <taxon>Pezizomycotina</taxon>
        <taxon>Orbiliomycetes</taxon>
        <taxon>Orbiliales</taxon>
        <taxon>Orbiliaceae</taxon>
        <taxon>Orbilia</taxon>
    </lineage>
</organism>
<evidence type="ECO:0000313" key="1">
    <source>
        <dbReference type="EMBL" id="KAK6538541.1"/>
    </source>
</evidence>
<protein>
    <submittedName>
        <fullName evidence="1">Uncharacterized protein</fullName>
    </submittedName>
</protein>
<evidence type="ECO:0000313" key="2">
    <source>
        <dbReference type="Proteomes" id="UP001365542"/>
    </source>
</evidence>
<sequence>MVTTGLFLGSRLTSAQFNIRIIPDDDVEDILRLPAFDKFYNDMTRVIVGWRTTHRFGPDFILSEKVGETDREEVVEEASDDGVSPDFSRLDIVYRPVQLSDYPSYQDRVNSITPKILMLTNRIWEAEGNTQPWYNNDPVVITLPDASSGTAVEVEPWDPDTIYWEFEDENTIYGLLNSLRWNIKGWKNVQGSVNRKFYSARHRLDWDEDEEDDVDIVPVIDKWISYMANKVFLPNDFAWFADWVFDGENYGIQLPNGAPGYRLDYDSANELVNGLSNLGDALFKLRSDIVGRWENVLEMISDWSDDPLVMEIGTEIAAIDKFWKFYQTAIVDIGMDLSEVVYASRGIPG</sequence>
<proteinExistence type="predicted"/>